<dbReference type="AlphaFoldDB" id="A0AAP0E355"/>
<evidence type="ECO:0000256" key="4">
    <source>
        <dbReference type="ARBA" id="ARBA00023284"/>
    </source>
</evidence>
<evidence type="ECO:0000256" key="5">
    <source>
        <dbReference type="SAM" id="MobiDB-lite"/>
    </source>
</evidence>
<dbReference type="Pfam" id="PF00462">
    <property type="entry name" value="Glutaredoxin"/>
    <property type="match status" value="2"/>
</dbReference>
<dbReference type="CDD" id="cd03419">
    <property type="entry name" value="GRX_GRXh_1_2_like"/>
    <property type="match status" value="2"/>
</dbReference>
<dbReference type="EMBL" id="JBBNAG010000013">
    <property type="protein sequence ID" value="KAK9084138.1"/>
    <property type="molecule type" value="Genomic_DNA"/>
</dbReference>
<gene>
    <name evidence="7" type="ORF">Scep_030609</name>
</gene>
<evidence type="ECO:0000256" key="1">
    <source>
        <dbReference type="ARBA" id="ARBA00004496"/>
    </source>
</evidence>
<keyword evidence="8" id="KW-1185">Reference proteome</keyword>
<feature type="compositionally biased region" description="Low complexity" evidence="5">
    <location>
        <begin position="244"/>
        <end position="256"/>
    </location>
</feature>
<sequence>MDTVMRLGSQNAVVIFTKSSCCMCHAVKRLFYELGVSPAIYELDKDPRGREMEAALISVGLKPSVPAVFIGGRLLDSTNTVMALHLNGSLVPMLKQAGAMKTVIEMEAVNRLASQKGVVIFSKSSCCMCYAVKILFHELKVNPIVHELDLDPDGREMERALSRMGSSSPLPAVFINGNFVGSTNEGSGLGGPTGHCLGRARLGSAPNPILYLVGDRMIFKKMQTANDTRNSIRGEPIEATNGCEESASKAAAGEAGPTNGGEDCGGDSRSRRRRRCSICDGA</sequence>
<dbReference type="Proteomes" id="UP001419268">
    <property type="component" value="Unassembled WGS sequence"/>
</dbReference>
<evidence type="ECO:0000313" key="7">
    <source>
        <dbReference type="EMBL" id="KAK9084138.1"/>
    </source>
</evidence>
<dbReference type="FunFam" id="3.40.30.10:FF:000028">
    <property type="entry name" value="Glutaredoxin family protein"/>
    <property type="match status" value="1"/>
</dbReference>
<organism evidence="7 8">
    <name type="scientific">Stephania cephalantha</name>
    <dbReference type="NCBI Taxonomy" id="152367"/>
    <lineage>
        <taxon>Eukaryota</taxon>
        <taxon>Viridiplantae</taxon>
        <taxon>Streptophyta</taxon>
        <taxon>Embryophyta</taxon>
        <taxon>Tracheophyta</taxon>
        <taxon>Spermatophyta</taxon>
        <taxon>Magnoliopsida</taxon>
        <taxon>Ranunculales</taxon>
        <taxon>Menispermaceae</taxon>
        <taxon>Menispermoideae</taxon>
        <taxon>Cissampelideae</taxon>
        <taxon>Stephania</taxon>
    </lineage>
</organism>
<name>A0AAP0E355_9MAGN</name>
<dbReference type="InterPro" id="IPR011905">
    <property type="entry name" value="GlrX-like_pln_2"/>
</dbReference>
<protein>
    <recommendedName>
        <fullName evidence="6">Glutaredoxin domain-containing protein</fullName>
    </recommendedName>
</protein>
<keyword evidence="3" id="KW-0963">Cytoplasm</keyword>
<dbReference type="Gene3D" id="3.40.30.10">
    <property type="entry name" value="Glutaredoxin"/>
    <property type="match status" value="2"/>
</dbReference>
<feature type="domain" description="Glutaredoxin" evidence="6">
    <location>
        <begin position="118"/>
        <end position="180"/>
    </location>
</feature>
<keyword evidence="4" id="KW-0676">Redox-active center</keyword>
<dbReference type="GO" id="GO:0005737">
    <property type="term" value="C:cytoplasm"/>
    <property type="evidence" value="ECO:0007669"/>
    <property type="project" value="UniProtKB-SubCell"/>
</dbReference>
<dbReference type="InterPro" id="IPR002109">
    <property type="entry name" value="Glutaredoxin"/>
</dbReference>
<evidence type="ECO:0000313" key="8">
    <source>
        <dbReference type="Proteomes" id="UP001419268"/>
    </source>
</evidence>
<dbReference type="PROSITE" id="PS51354">
    <property type="entry name" value="GLUTAREDOXIN_2"/>
    <property type="match status" value="2"/>
</dbReference>
<feature type="region of interest" description="Disordered" evidence="5">
    <location>
        <begin position="229"/>
        <end position="282"/>
    </location>
</feature>
<reference evidence="7 8" key="1">
    <citation type="submission" date="2024-01" db="EMBL/GenBank/DDBJ databases">
        <title>Genome assemblies of Stephania.</title>
        <authorList>
            <person name="Yang L."/>
        </authorList>
    </citation>
    <scope>NUCLEOTIDE SEQUENCE [LARGE SCALE GENOMIC DNA]</scope>
    <source>
        <strain evidence="7">JXDWG</strain>
        <tissue evidence="7">Leaf</tissue>
    </source>
</reference>
<dbReference type="NCBIfam" id="TIGR02189">
    <property type="entry name" value="GlrX-like_plant"/>
    <property type="match status" value="1"/>
</dbReference>
<proteinExistence type="inferred from homology"/>
<dbReference type="PANTHER" id="PTHR10168">
    <property type="entry name" value="GLUTAREDOXIN"/>
    <property type="match status" value="1"/>
</dbReference>
<evidence type="ECO:0000256" key="3">
    <source>
        <dbReference type="ARBA" id="ARBA00022490"/>
    </source>
</evidence>
<feature type="domain" description="Glutaredoxin" evidence="6">
    <location>
        <begin position="13"/>
        <end position="74"/>
    </location>
</feature>
<evidence type="ECO:0000256" key="2">
    <source>
        <dbReference type="ARBA" id="ARBA00007568"/>
    </source>
</evidence>
<dbReference type="InterPro" id="IPR036249">
    <property type="entry name" value="Thioredoxin-like_sf"/>
</dbReference>
<dbReference type="SUPFAM" id="SSF52833">
    <property type="entry name" value="Thioredoxin-like"/>
    <property type="match status" value="2"/>
</dbReference>
<comment type="subcellular location">
    <subcellularLocation>
        <location evidence="1">Cytoplasm</location>
    </subcellularLocation>
</comment>
<comment type="similarity">
    <text evidence="2">Belongs to the glutaredoxin family. CC-type subfamily.</text>
</comment>
<evidence type="ECO:0000259" key="6">
    <source>
        <dbReference type="Pfam" id="PF00462"/>
    </source>
</evidence>
<comment type="caution">
    <text evidence="7">The sequence shown here is derived from an EMBL/GenBank/DDBJ whole genome shotgun (WGS) entry which is preliminary data.</text>
</comment>
<accession>A0AAP0E355</accession>